<organism evidence="4 5">
    <name type="scientific">Microlunatus sagamiharensis</name>
    <dbReference type="NCBI Taxonomy" id="546874"/>
    <lineage>
        <taxon>Bacteria</taxon>
        <taxon>Bacillati</taxon>
        <taxon>Actinomycetota</taxon>
        <taxon>Actinomycetes</taxon>
        <taxon>Propionibacteriales</taxon>
        <taxon>Propionibacteriaceae</taxon>
        <taxon>Microlunatus</taxon>
    </lineage>
</organism>
<dbReference type="Pfam" id="PF14016">
    <property type="entry name" value="DUF4232"/>
    <property type="match status" value="1"/>
</dbReference>
<feature type="compositionally biased region" description="Low complexity" evidence="1">
    <location>
        <begin position="35"/>
        <end position="70"/>
    </location>
</feature>
<evidence type="ECO:0000256" key="2">
    <source>
        <dbReference type="SAM" id="SignalP"/>
    </source>
</evidence>
<dbReference type="RefSeq" id="WP_091073543.1">
    <property type="nucleotide sequence ID" value="NZ_LT629799.1"/>
</dbReference>
<name>A0A1H2LYN1_9ACTN</name>
<reference evidence="5" key="1">
    <citation type="submission" date="2016-10" db="EMBL/GenBank/DDBJ databases">
        <authorList>
            <person name="Varghese N."/>
            <person name="Submissions S."/>
        </authorList>
    </citation>
    <scope>NUCLEOTIDE SEQUENCE [LARGE SCALE GENOMIC DNA]</scope>
    <source>
        <strain evidence="5">DSM 21743</strain>
    </source>
</reference>
<protein>
    <recommendedName>
        <fullName evidence="3">DUF4232 domain-containing protein</fullName>
    </recommendedName>
</protein>
<dbReference type="AlphaFoldDB" id="A0A1H2LYN1"/>
<feature type="domain" description="DUF4232" evidence="3">
    <location>
        <begin position="81"/>
        <end position="214"/>
    </location>
</feature>
<evidence type="ECO:0000313" key="5">
    <source>
        <dbReference type="Proteomes" id="UP000198825"/>
    </source>
</evidence>
<accession>A0A1H2LYN1</accession>
<evidence type="ECO:0000256" key="1">
    <source>
        <dbReference type="SAM" id="MobiDB-lite"/>
    </source>
</evidence>
<feature type="signal peptide" evidence="2">
    <location>
        <begin position="1"/>
        <end position="22"/>
    </location>
</feature>
<feature type="chain" id="PRO_5039075558" description="DUF4232 domain-containing protein" evidence="2">
    <location>
        <begin position="23"/>
        <end position="215"/>
    </location>
</feature>
<proteinExistence type="predicted"/>
<evidence type="ECO:0000259" key="3">
    <source>
        <dbReference type="Pfam" id="PF14016"/>
    </source>
</evidence>
<gene>
    <name evidence="4" type="ORF">SAMN04488544_1064</name>
</gene>
<keyword evidence="5" id="KW-1185">Reference proteome</keyword>
<dbReference type="Proteomes" id="UP000198825">
    <property type="component" value="Chromosome I"/>
</dbReference>
<dbReference type="STRING" id="546874.SAMN04488544_1064"/>
<keyword evidence="2" id="KW-0732">Signal</keyword>
<dbReference type="EMBL" id="LT629799">
    <property type="protein sequence ID" value="SDU85845.1"/>
    <property type="molecule type" value="Genomic_DNA"/>
</dbReference>
<evidence type="ECO:0000313" key="4">
    <source>
        <dbReference type="EMBL" id="SDU85845.1"/>
    </source>
</evidence>
<feature type="region of interest" description="Disordered" evidence="1">
    <location>
        <begin position="29"/>
        <end position="83"/>
    </location>
</feature>
<dbReference type="OrthoDB" id="3268346at2"/>
<dbReference type="InterPro" id="IPR025326">
    <property type="entry name" value="DUF4232"/>
</dbReference>
<sequence length="215" mass="21300">MTPHPSPAVRPLALLAASLVLATTACGTASDQDGASPAPTVTVTASAPASSPADVPSTSSPRASAATSTPGTGGSPGTGTCTAEDLSVRYADDAGGAGAGNVNGTFTFTNRSSQPCTLRGFPGVSYVTGSKGEQVGQAATRTDDPVATKTLEAGGSVKASLRRSQPRNYGDACDETDVSGFRVYAPGDTGAVFVTFETTGCRSANAPLLQVGPVR</sequence>